<accession>A0ABU9STI7</accession>
<protein>
    <submittedName>
        <fullName evidence="3">Uncharacterized protein</fullName>
    </submittedName>
</protein>
<evidence type="ECO:0000256" key="2">
    <source>
        <dbReference type="SAM" id="Phobius"/>
    </source>
</evidence>
<gene>
    <name evidence="3" type="ORF">WNY77_05205</name>
</gene>
<proteinExistence type="predicted"/>
<feature type="coiled-coil region" evidence="1">
    <location>
        <begin position="17"/>
        <end position="44"/>
    </location>
</feature>
<dbReference type="EMBL" id="JBBMQS010000002">
    <property type="protein sequence ID" value="MEM5496784.1"/>
    <property type="molecule type" value="Genomic_DNA"/>
</dbReference>
<name>A0ABU9STI7_9ALTE</name>
<evidence type="ECO:0000256" key="1">
    <source>
        <dbReference type="SAM" id="Coils"/>
    </source>
</evidence>
<comment type="caution">
    <text evidence="3">The sequence shown here is derived from an EMBL/GenBank/DDBJ whole genome shotgun (WGS) entry which is preliminary data.</text>
</comment>
<reference evidence="3 4" key="1">
    <citation type="submission" date="2024-03" db="EMBL/GenBank/DDBJ databases">
        <title>Community enrichment and isolation of bacterial strains for fucoidan degradation.</title>
        <authorList>
            <person name="Sichert A."/>
        </authorList>
    </citation>
    <scope>NUCLEOTIDE SEQUENCE [LARGE SCALE GENOMIC DNA]</scope>
    <source>
        <strain evidence="3 4">AS12</strain>
    </source>
</reference>
<dbReference type="RefSeq" id="WP_342881100.1">
    <property type="nucleotide sequence ID" value="NZ_JBBMQS010000002.1"/>
</dbReference>
<keyword evidence="1" id="KW-0175">Coiled coil</keyword>
<dbReference type="Proteomes" id="UP001461163">
    <property type="component" value="Unassembled WGS sequence"/>
</dbReference>
<keyword evidence="2" id="KW-1133">Transmembrane helix</keyword>
<keyword evidence="2" id="KW-0472">Membrane</keyword>
<sequence length="404" mass="44434">MFKLLRSVKRLLKLSSINQFLKRRKQLGKANERIKEEEKALLENVTLRLGKNPSAPVSEELRQLDNLSTVLDLQRSIKMGAYGMVVIVTIGILAIAAFIPGLPTPGHIEVQSTSVEITLSKDFDWSGTLRTIDNNPILLSQFTQIDSPQIPELTQPLNSDVVQITSLSTASLESLFIPAGAKLWLEWDEQEGVLIFIMTPSSPAVSNDLVVRAEFKHAGKTWFVMGDKKPLVREPLTCPMEDNCILPRRTLVSAPLGQTPRIRLDTSDLVNLAGLEASQFSFSKYTLEDSKRNGGRCTVTSGKYQLRGSHAASNLHKGECIYVKSVVGAMGIEMPIAKNVTPPQSLHIWYQGMVKSMRVGTQAFTQEQTPKLLAYLIGIPAVSTIGSILGVLLATGFAVIRVKQ</sequence>
<feature type="transmembrane region" description="Helical" evidence="2">
    <location>
        <begin position="81"/>
        <end position="102"/>
    </location>
</feature>
<evidence type="ECO:0000313" key="3">
    <source>
        <dbReference type="EMBL" id="MEM5496784.1"/>
    </source>
</evidence>
<organism evidence="3 4">
    <name type="scientific">Paraglaciecola mesophila</name>
    <dbReference type="NCBI Taxonomy" id="197222"/>
    <lineage>
        <taxon>Bacteria</taxon>
        <taxon>Pseudomonadati</taxon>
        <taxon>Pseudomonadota</taxon>
        <taxon>Gammaproteobacteria</taxon>
        <taxon>Alteromonadales</taxon>
        <taxon>Alteromonadaceae</taxon>
        <taxon>Paraglaciecola</taxon>
    </lineage>
</organism>
<keyword evidence="4" id="KW-1185">Reference proteome</keyword>
<feature type="transmembrane region" description="Helical" evidence="2">
    <location>
        <begin position="372"/>
        <end position="400"/>
    </location>
</feature>
<keyword evidence="2" id="KW-0812">Transmembrane</keyword>
<evidence type="ECO:0000313" key="4">
    <source>
        <dbReference type="Proteomes" id="UP001461163"/>
    </source>
</evidence>